<dbReference type="Proteomes" id="UP000001861">
    <property type="component" value="Unassembled WGS sequence"/>
</dbReference>
<dbReference type="GO" id="GO:0005975">
    <property type="term" value="P:carbohydrate metabolic process"/>
    <property type="evidence" value="ECO:0007669"/>
    <property type="project" value="InterPro"/>
</dbReference>
<dbReference type="eggNOG" id="ENOG502S57S">
    <property type="taxonomic scope" value="Eukaryota"/>
</dbReference>
<dbReference type="PANTHER" id="PTHR38121:SF2">
    <property type="entry name" value="ACYLTRANSFERASE 3 DOMAIN-CONTAINING PROTEIN"/>
    <property type="match status" value="1"/>
</dbReference>
<name>A8N7E1_COPC7</name>
<dbReference type="GO" id="GO:0004553">
    <property type="term" value="F:hydrolase activity, hydrolyzing O-glycosyl compounds"/>
    <property type="evidence" value="ECO:0007669"/>
    <property type="project" value="InterPro"/>
</dbReference>
<dbReference type="KEGG" id="cci:CC1G_03284"/>
<dbReference type="AlphaFoldDB" id="A8N7E1"/>
<keyword evidence="1" id="KW-0732">Signal</keyword>
<reference evidence="3 4" key="1">
    <citation type="journal article" date="2010" name="Proc. Natl. Acad. Sci. U.S.A.">
        <title>Insights into evolution of multicellular fungi from the assembled chromosomes of the mushroom Coprinopsis cinerea (Coprinus cinereus).</title>
        <authorList>
            <person name="Stajich J.E."/>
            <person name="Wilke S.K."/>
            <person name="Ahren D."/>
            <person name="Au C.H."/>
            <person name="Birren B.W."/>
            <person name="Borodovsky M."/>
            <person name="Burns C."/>
            <person name="Canback B."/>
            <person name="Casselton L.A."/>
            <person name="Cheng C.K."/>
            <person name="Deng J."/>
            <person name="Dietrich F.S."/>
            <person name="Fargo D.C."/>
            <person name="Farman M.L."/>
            <person name="Gathman A.C."/>
            <person name="Goldberg J."/>
            <person name="Guigo R."/>
            <person name="Hoegger P.J."/>
            <person name="Hooker J.B."/>
            <person name="Huggins A."/>
            <person name="James T.Y."/>
            <person name="Kamada T."/>
            <person name="Kilaru S."/>
            <person name="Kodira C."/>
            <person name="Kues U."/>
            <person name="Kupfer D."/>
            <person name="Kwan H.S."/>
            <person name="Lomsadze A."/>
            <person name="Li W."/>
            <person name="Lilly W.W."/>
            <person name="Ma L.J."/>
            <person name="Mackey A.J."/>
            <person name="Manning G."/>
            <person name="Martin F."/>
            <person name="Muraguchi H."/>
            <person name="Natvig D.O."/>
            <person name="Palmerini H."/>
            <person name="Ramesh M.A."/>
            <person name="Rehmeyer C.J."/>
            <person name="Roe B.A."/>
            <person name="Shenoy N."/>
            <person name="Stanke M."/>
            <person name="Ter-Hovhannisyan V."/>
            <person name="Tunlid A."/>
            <person name="Velagapudi R."/>
            <person name="Vision T.J."/>
            <person name="Zeng Q."/>
            <person name="Zolan M.E."/>
            <person name="Pukkila P.J."/>
        </authorList>
    </citation>
    <scope>NUCLEOTIDE SEQUENCE [LARGE SCALE GENOMIC DNA]</scope>
    <source>
        <strain evidence="4">Okayama-7 / 130 / ATCC MYA-4618 / FGSC 9003</strain>
    </source>
</reference>
<evidence type="ECO:0000313" key="4">
    <source>
        <dbReference type="Proteomes" id="UP000001861"/>
    </source>
</evidence>
<dbReference type="InParanoid" id="A8N7E1"/>
<dbReference type="PANTHER" id="PTHR38121">
    <property type="entry name" value="GH16 DOMAIN-CONTAINING PROTEIN"/>
    <property type="match status" value="1"/>
</dbReference>
<evidence type="ECO:0000313" key="3">
    <source>
        <dbReference type="EMBL" id="EAU91116.1"/>
    </source>
</evidence>
<dbReference type="SUPFAM" id="SSF49899">
    <property type="entry name" value="Concanavalin A-like lectins/glucanases"/>
    <property type="match status" value="1"/>
</dbReference>
<feature type="domain" description="GH16" evidence="2">
    <location>
        <begin position="47"/>
        <end position="275"/>
    </location>
</feature>
<dbReference type="OrthoDB" id="25131at2759"/>
<dbReference type="VEuPathDB" id="FungiDB:CC1G_03284"/>
<dbReference type="Pfam" id="PF00722">
    <property type="entry name" value="Glyco_hydro_16"/>
    <property type="match status" value="1"/>
</dbReference>
<proteinExistence type="predicted"/>
<sequence length="281" mass="31158">MRFITAASVLLSLLMASEGKELLNRQASCDTYVVSNMTGGFRTRTFIDFSNAQEGDNTQQFLVANSFYTSNWDVYIDPGPLTHTFTPNNVKLGNGALELKVSAHPGGNAKVVSAEIGTTYSFKYGSVRTYLKSSTTPGVCEGNFLYANRFNEVDWEILTSTIDTDAPCVPKGIWATNQALVEGGQKTSDIVPFTFDPRADFHEYRIDWSADATRFYIDGQFKTMLTDNVPEIAGPWLWNAWSNGQECWSQGPPTADSVTRIRSIEIFRDFVEVPTGTVCNV</sequence>
<dbReference type="PROSITE" id="PS51762">
    <property type="entry name" value="GH16_2"/>
    <property type="match status" value="1"/>
</dbReference>
<feature type="signal peptide" evidence="1">
    <location>
        <begin position="1"/>
        <end position="19"/>
    </location>
</feature>
<gene>
    <name evidence="3" type="ORF">CC1G_03284</name>
</gene>
<organism evidence="3 4">
    <name type="scientific">Coprinopsis cinerea (strain Okayama-7 / 130 / ATCC MYA-4618 / FGSC 9003)</name>
    <name type="common">Inky cap fungus</name>
    <name type="synonym">Hormographiella aspergillata</name>
    <dbReference type="NCBI Taxonomy" id="240176"/>
    <lineage>
        <taxon>Eukaryota</taxon>
        <taxon>Fungi</taxon>
        <taxon>Dikarya</taxon>
        <taxon>Basidiomycota</taxon>
        <taxon>Agaricomycotina</taxon>
        <taxon>Agaricomycetes</taxon>
        <taxon>Agaricomycetidae</taxon>
        <taxon>Agaricales</taxon>
        <taxon>Agaricineae</taxon>
        <taxon>Psathyrellaceae</taxon>
        <taxon>Coprinopsis</taxon>
    </lineage>
</organism>
<comment type="caution">
    <text evidence="3">The sequence shown here is derived from an EMBL/GenBank/DDBJ whole genome shotgun (WGS) entry which is preliminary data.</text>
</comment>
<keyword evidence="4" id="KW-1185">Reference proteome</keyword>
<evidence type="ECO:0000256" key="1">
    <source>
        <dbReference type="SAM" id="SignalP"/>
    </source>
</evidence>
<dbReference type="GeneID" id="6007192"/>
<accession>A8N7E1</accession>
<dbReference type="RefSeq" id="XP_001830747.1">
    <property type="nucleotide sequence ID" value="XM_001830695.1"/>
</dbReference>
<dbReference type="InterPro" id="IPR013320">
    <property type="entry name" value="ConA-like_dom_sf"/>
</dbReference>
<dbReference type="Gene3D" id="2.60.120.200">
    <property type="match status" value="1"/>
</dbReference>
<dbReference type="InterPro" id="IPR000757">
    <property type="entry name" value="Beta-glucanase-like"/>
</dbReference>
<feature type="chain" id="PRO_5002727006" description="GH16 domain-containing protein" evidence="1">
    <location>
        <begin position="20"/>
        <end position="281"/>
    </location>
</feature>
<dbReference type="EMBL" id="AACS02000003">
    <property type="protein sequence ID" value="EAU91116.1"/>
    <property type="molecule type" value="Genomic_DNA"/>
</dbReference>
<protein>
    <recommendedName>
        <fullName evidence="2">GH16 domain-containing protein</fullName>
    </recommendedName>
</protein>
<dbReference type="CDD" id="cd00413">
    <property type="entry name" value="Glyco_hydrolase_16"/>
    <property type="match status" value="1"/>
</dbReference>
<evidence type="ECO:0000259" key="2">
    <source>
        <dbReference type="PROSITE" id="PS51762"/>
    </source>
</evidence>
<dbReference type="OMA" id="FYQSDSQ"/>